<reference evidence="2 3" key="1">
    <citation type="journal article" date="2015" name="Proc. Natl. Acad. Sci. U.S.A.">
        <title>The resurrection genome of Boea hygrometrica: A blueprint for survival of dehydration.</title>
        <authorList>
            <person name="Xiao L."/>
            <person name="Yang G."/>
            <person name="Zhang L."/>
            <person name="Yang X."/>
            <person name="Zhao S."/>
            <person name="Ji Z."/>
            <person name="Zhou Q."/>
            <person name="Hu M."/>
            <person name="Wang Y."/>
            <person name="Chen M."/>
            <person name="Xu Y."/>
            <person name="Jin H."/>
            <person name="Xiao X."/>
            <person name="Hu G."/>
            <person name="Bao F."/>
            <person name="Hu Y."/>
            <person name="Wan P."/>
            <person name="Li L."/>
            <person name="Deng X."/>
            <person name="Kuang T."/>
            <person name="Xiang C."/>
            <person name="Zhu J.K."/>
            <person name="Oliver M.J."/>
            <person name="He Y."/>
        </authorList>
    </citation>
    <scope>NUCLEOTIDE SEQUENCE [LARGE SCALE GENOMIC DNA]</scope>
    <source>
        <strain evidence="3">cv. XS01</strain>
    </source>
</reference>
<protein>
    <submittedName>
        <fullName evidence="2">Uncharacterized protein</fullName>
    </submittedName>
</protein>
<proteinExistence type="predicted"/>
<gene>
    <name evidence="2" type="ORF">F511_14172</name>
</gene>
<evidence type="ECO:0000313" key="2">
    <source>
        <dbReference type="EMBL" id="KZV50528.1"/>
    </source>
</evidence>
<evidence type="ECO:0000313" key="3">
    <source>
        <dbReference type="Proteomes" id="UP000250235"/>
    </source>
</evidence>
<accession>A0A2Z7CUW2</accession>
<name>A0A2Z7CUW2_9LAMI</name>
<sequence>MNLLPKREDEEKCSSSEESWIKALIENLLRADCSADRGVVQARTVRRCPSWSSIGQLSWYSEWTSELIQLRTTRLQSGPVKEETNWEGNQLGNKLSANHLGDQLREKIAQQPAGRDQPRVQQPA</sequence>
<feature type="region of interest" description="Disordered" evidence="1">
    <location>
        <begin position="77"/>
        <end position="124"/>
    </location>
</feature>
<organism evidence="2 3">
    <name type="scientific">Dorcoceras hygrometricum</name>
    <dbReference type="NCBI Taxonomy" id="472368"/>
    <lineage>
        <taxon>Eukaryota</taxon>
        <taxon>Viridiplantae</taxon>
        <taxon>Streptophyta</taxon>
        <taxon>Embryophyta</taxon>
        <taxon>Tracheophyta</taxon>
        <taxon>Spermatophyta</taxon>
        <taxon>Magnoliopsida</taxon>
        <taxon>eudicotyledons</taxon>
        <taxon>Gunneridae</taxon>
        <taxon>Pentapetalae</taxon>
        <taxon>asterids</taxon>
        <taxon>lamiids</taxon>
        <taxon>Lamiales</taxon>
        <taxon>Gesneriaceae</taxon>
        <taxon>Didymocarpoideae</taxon>
        <taxon>Trichosporeae</taxon>
        <taxon>Loxocarpinae</taxon>
        <taxon>Dorcoceras</taxon>
    </lineage>
</organism>
<dbReference type="AlphaFoldDB" id="A0A2Z7CUW2"/>
<dbReference type="Proteomes" id="UP000250235">
    <property type="component" value="Unassembled WGS sequence"/>
</dbReference>
<evidence type="ECO:0000256" key="1">
    <source>
        <dbReference type="SAM" id="MobiDB-lite"/>
    </source>
</evidence>
<keyword evidence="3" id="KW-1185">Reference proteome</keyword>
<dbReference type="EMBL" id="KQ992388">
    <property type="protein sequence ID" value="KZV50528.1"/>
    <property type="molecule type" value="Genomic_DNA"/>
</dbReference>
<feature type="compositionally biased region" description="Polar residues" evidence="1">
    <location>
        <begin position="86"/>
        <end position="96"/>
    </location>
</feature>